<dbReference type="EMBL" id="OIVN01004438">
    <property type="protein sequence ID" value="SPD17329.1"/>
    <property type="molecule type" value="Genomic_DNA"/>
</dbReference>
<accession>A0A2N9I016</accession>
<protein>
    <submittedName>
        <fullName evidence="2">Uncharacterized protein</fullName>
    </submittedName>
</protein>
<proteinExistence type="predicted"/>
<feature type="compositionally biased region" description="Low complexity" evidence="1">
    <location>
        <begin position="44"/>
        <end position="56"/>
    </location>
</feature>
<evidence type="ECO:0000256" key="1">
    <source>
        <dbReference type="SAM" id="MobiDB-lite"/>
    </source>
</evidence>
<organism evidence="2">
    <name type="scientific">Fagus sylvatica</name>
    <name type="common">Beechnut</name>
    <dbReference type="NCBI Taxonomy" id="28930"/>
    <lineage>
        <taxon>Eukaryota</taxon>
        <taxon>Viridiplantae</taxon>
        <taxon>Streptophyta</taxon>
        <taxon>Embryophyta</taxon>
        <taxon>Tracheophyta</taxon>
        <taxon>Spermatophyta</taxon>
        <taxon>Magnoliopsida</taxon>
        <taxon>eudicotyledons</taxon>
        <taxon>Gunneridae</taxon>
        <taxon>Pentapetalae</taxon>
        <taxon>rosids</taxon>
        <taxon>fabids</taxon>
        <taxon>Fagales</taxon>
        <taxon>Fagaceae</taxon>
        <taxon>Fagus</taxon>
    </lineage>
</organism>
<reference evidence="2" key="1">
    <citation type="submission" date="2018-02" db="EMBL/GenBank/DDBJ databases">
        <authorList>
            <person name="Cohen D.B."/>
            <person name="Kent A.D."/>
        </authorList>
    </citation>
    <scope>NUCLEOTIDE SEQUENCE</scope>
</reference>
<gene>
    <name evidence="2" type="ORF">FSB_LOCUS45211</name>
</gene>
<dbReference type="AlphaFoldDB" id="A0A2N9I016"/>
<evidence type="ECO:0000313" key="2">
    <source>
        <dbReference type="EMBL" id="SPD17329.1"/>
    </source>
</evidence>
<name>A0A2N9I016_FAGSY</name>
<feature type="region of interest" description="Disordered" evidence="1">
    <location>
        <begin position="44"/>
        <end position="66"/>
    </location>
</feature>
<sequence length="66" mass="7431">MVGSRQPRGREHDVPIDDAGLGEIRQMLATLTRVAKQQACVSEQQARTTEQQTRASEQQARVVEQR</sequence>